<organism evidence="3 4">
    <name type="scientific">Achlya hypogyna</name>
    <name type="common">Oomycete</name>
    <name type="synonym">Protoachlya hypogyna</name>
    <dbReference type="NCBI Taxonomy" id="1202772"/>
    <lineage>
        <taxon>Eukaryota</taxon>
        <taxon>Sar</taxon>
        <taxon>Stramenopiles</taxon>
        <taxon>Oomycota</taxon>
        <taxon>Saprolegniomycetes</taxon>
        <taxon>Saprolegniales</taxon>
        <taxon>Achlyaceae</taxon>
        <taxon>Achlya</taxon>
    </lineage>
</organism>
<reference evidence="3 4" key="1">
    <citation type="journal article" date="2014" name="Genome Biol. Evol.">
        <title>The secreted proteins of Achlya hypogyna and Thraustotheca clavata identify the ancestral oomycete secretome and reveal gene acquisitions by horizontal gene transfer.</title>
        <authorList>
            <person name="Misner I."/>
            <person name="Blouin N."/>
            <person name="Leonard G."/>
            <person name="Richards T.A."/>
            <person name="Lane C.E."/>
        </authorList>
    </citation>
    <scope>NUCLEOTIDE SEQUENCE [LARGE SCALE GENOMIC DNA]</scope>
    <source>
        <strain evidence="3 4">ATCC 48635</strain>
    </source>
</reference>
<dbReference type="PROSITE" id="PS51257">
    <property type="entry name" value="PROKAR_LIPOPROTEIN"/>
    <property type="match status" value="1"/>
</dbReference>
<accession>A0A1V9YL22</accession>
<keyword evidence="1" id="KW-0472">Membrane</keyword>
<dbReference type="Proteomes" id="UP000243579">
    <property type="component" value="Unassembled WGS sequence"/>
</dbReference>
<comment type="caution">
    <text evidence="3">The sequence shown here is derived from an EMBL/GenBank/DDBJ whole genome shotgun (WGS) entry which is preliminary data.</text>
</comment>
<evidence type="ECO:0000256" key="2">
    <source>
        <dbReference type="SAM" id="SignalP"/>
    </source>
</evidence>
<gene>
    <name evidence="3" type="ORF">ACHHYP_20490</name>
</gene>
<feature type="chain" id="PRO_5012574046" description="Secreted protein" evidence="2">
    <location>
        <begin position="16"/>
        <end position="299"/>
    </location>
</feature>
<keyword evidence="1" id="KW-1133">Transmembrane helix</keyword>
<dbReference type="EMBL" id="JNBR01001508">
    <property type="protein sequence ID" value="OQR86412.1"/>
    <property type="molecule type" value="Genomic_DNA"/>
</dbReference>
<name>A0A1V9YL22_ACHHY</name>
<dbReference type="AlphaFoldDB" id="A0A1V9YL22"/>
<sequence length="299" mass="31548">MRIVAFAATAGIVAAACTPVTSYLSSLEIERGVSVMADVGCRTIPPASDCLDAQCRKCRIYNTTDTFEYVGCPASLLPPVVPAENISCSALLFPSEAAAGVSVLYDATCTTRGGVGCLPHFVPCRRCNQSPTPTRSYWPCGLATAKCQNESTLPDVIGISDATCLLVPTLPGCQDASSCRLCRLRKQVQNTHLPDCSVLYWISAPLEASTLRTNLFSVLESVADAKSATAGVAKFSANIGMDILVPDDMSWVGRVALVIAGALSVALLGLIVYAKYTRAQRLQTVALNAIIQTDSTTTV</sequence>
<proteinExistence type="predicted"/>
<evidence type="ECO:0000313" key="4">
    <source>
        <dbReference type="Proteomes" id="UP000243579"/>
    </source>
</evidence>
<keyword evidence="4" id="KW-1185">Reference proteome</keyword>
<feature type="transmembrane region" description="Helical" evidence="1">
    <location>
        <begin position="251"/>
        <end position="273"/>
    </location>
</feature>
<keyword evidence="1" id="KW-0812">Transmembrane</keyword>
<evidence type="ECO:0008006" key="5">
    <source>
        <dbReference type="Google" id="ProtNLM"/>
    </source>
</evidence>
<keyword evidence="2" id="KW-0732">Signal</keyword>
<evidence type="ECO:0000256" key="1">
    <source>
        <dbReference type="SAM" id="Phobius"/>
    </source>
</evidence>
<feature type="signal peptide" evidence="2">
    <location>
        <begin position="1"/>
        <end position="15"/>
    </location>
</feature>
<evidence type="ECO:0000313" key="3">
    <source>
        <dbReference type="EMBL" id="OQR86412.1"/>
    </source>
</evidence>
<dbReference type="OrthoDB" id="67449at2759"/>
<protein>
    <recommendedName>
        <fullName evidence="5">Secreted protein</fullName>
    </recommendedName>
</protein>